<gene>
    <name evidence="4" type="ORF">Tci_008324</name>
</gene>
<keyword evidence="4" id="KW-0808">Transferase</keyword>
<dbReference type="Pfam" id="PF07727">
    <property type="entry name" value="RVT_2"/>
    <property type="match status" value="1"/>
</dbReference>
<sequence length="828" mass="94164">MTLIEGTRTMLADSFLPTIFWAEKNQANKYASPKEANNSAGTQANEDQGATSEEIVLHEEHFVLPIWSAYLTTVKSSGDKIEKNTDFKTCEKPFSQVEQIFLEELEKLKRQEKEANDAARKETTHENQNAHTNIPNLLNIVSTPLSVAGPSTAFNDGELSYPDDPSMPHLEDIYDNSSEGFFTNSSYDDEGVVYMNKKDEKGVVVRNKSAFLYDKIDEEVYVTQPPIFVDPKFPNKVYKVVKALYGLHQAPRSWYGTFSTFFEQSRYRRGAIDKTLFIKQDKKDIMLVQVYVDDIIFGSTKKYWCAEFEELMENSVKTASKPIETQKPLVKDEESADVDVTPKTSHLQAIKRIFRKSTTGGCQFLGKILISWQCKKQTIMATSTTEAEYVAVAHCSLISWLLTLDCLIYSYICEGRLLEFWASTTIKKVNDVVKLQALVDGTRVVVTEDVIIQALHLDDVDGMECLPNKEIFTELACMGYEKLPPKLTFYKAFFSAQCRKFNFSKYIFDSMVWNMDNPSKFLIVGKVFSGVETPLFATMLVQPQPPAAEEEDKAEVPNAPTPPSPTTASLPPPQDPIPTLAELKQDKHTQALEIVKLEKRVKKLEKKKKSRSSGLKRLRKVGTSQRVKAYNHNVVGAQEDASKQEGEIEAIDADEDITLEVNAAEPTVFDDEEVTMTMAQTLIKMKDEKARLLDEQIAKRFHNEEVEQAAAKEKQEKNDLEKAKGLQQQYKMKHFRGMTFDKVRPIFEREYNKVQTMFKPDKDVEEPKKRVAEETLLQESFKKLKAVEVLGSESTQDTSTYDPQEMSEEDVYNMLEIVPVSEFKVEAL</sequence>
<evidence type="ECO:0000256" key="1">
    <source>
        <dbReference type="SAM" id="Coils"/>
    </source>
</evidence>
<feature type="compositionally biased region" description="Pro residues" evidence="2">
    <location>
        <begin position="559"/>
        <end position="576"/>
    </location>
</feature>
<dbReference type="AlphaFoldDB" id="A0A6L2JHF0"/>
<dbReference type="InterPro" id="IPR013103">
    <property type="entry name" value="RVT_2"/>
</dbReference>
<keyword evidence="4" id="KW-0695">RNA-directed DNA polymerase</keyword>
<reference evidence="4" key="1">
    <citation type="journal article" date="2019" name="Sci. Rep.">
        <title>Draft genome of Tanacetum cinerariifolium, the natural source of mosquito coil.</title>
        <authorList>
            <person name="Yamashiro T."/>
            <person name="Shiraishi A."/>
            <person name="Satake H."/>
            <person name="Nakayama K."/>
        </authorList>
    </citation>
    <scope>NUCLEOTIDE SEQUENCE</scope>
</reference>
<dbReference type="InterPro" id="IPR043502">
    <property type="entry name" value="DNA/RNA_pol_sf"/>
</dbReference>
<keyword evidence="1" id="KW-0175">Coiled coil</keyword>
<dbReference type="CDD" id="cd09272">
    <property type="entry name" value="RNase_HI_RT_Ty1"/>
    <property type="match status" value="1"/>
</dbReference>
<dbReference type="EMBL" id="BKCJ010000799">
    <property type="protein sequence ID" value="GEU36346.1"/>
    <property type="molecule type" value="Genomic_DNA"/>
</dbReference>
<organism evidence="4">
    <name type="scientific">Tanacetum cinerariifolium</name>
    <name type="common">Dalmatian daisy</name>
    <name type="synonym">Chrysanthemum cinerariifolium</name>
    <dbReference type="NCBI Taxonomy" id="118510"/>
    <lineage>
        <taxon>Eukaryota</taxon>
        <taxon>Viridiplantae</taxon>
        <taxon>Streptophyta</taxon>
        <taxon>Embryophyta</taxon>
        <taxon>Tracheophyta</taxon>
        <taxon>Spermatophyta</taxon>
        <taxon>Magnoliopsida</taxon>
        <taxon>eudicotyledons</taxon>
        <taxon>Gunneridae</taxon>
        <taxon>Pentapetalae</taxon>
        <taxon>asterids</taxon>
        <taxon>campanulids</taxon>
        <taxon>Asterales</taxon>
        <taxon>Asteraceae</taxon>
        <taxon>Asteroideae</taxon>
        <taxon>Anthemideae</taxon>
        <taxon>Anthemidinae</taxon>
        <taxon>Tanacetum</taxon>
    </lineage>
</organism>
<accession>A0A6L2JHF0</accession>
<feature type="compositionally biased region" description="Basic and acidic residues" evidence="2">
    <location>
        <begin position="112"/>
        <end position="125"/>
    </location>
</feature>
<feature type="coiled-coil region" evidence="1">
    <location>
        <begin position="699"/>
        <end position="726"/>
    </location>
</feature>
<comment type="caution">
    <text evidence="4">The sequence shown here is derived from an EMBL/GenBank/DDBJ whole genome shotgun (WGS) entry which is preliminary data.</text>
</comment>
<evidence type="ECO:0000256" key="2">
    <source>
        <dbReference type="SAM" id="MobiDB-lite"/>
    </source>
</evidence>
<feature type="coiled-coil region" evidence="1">
    <location>
        <begin position="580"/>
        <end position="607"/>
    </location>
</feature>
<feature type="domain" description="Reverse transcriptase Ty1/copia-type" evidence="3">
    <location>
        <begin position="208"/>
        <end position="315"/>
    </location>
</feature>
<dbReference type="GO" id="GO:0003964">
    <property type="term" value="F:RNA-directed DNA polymerase activity"/>
    <property type="evidence" value="ECO:0007669"/>
    <property type="project" value="UniProtKB-KW"/>
</dbReference>
<feature type="region of interest" description="Disordered" evidence="2">
    <location>
        <begin position="112"/>
        <end position="134"/>
    </location>
</feature>
<protein>
    <submittedName>
        <fullName evidence="4">Ribonuclease H-like domain, reverse transcriptase, RNA-dependent DNA polymerase</fullName>
    </submittedName>
</protein>
<feature type="region of interest" description="Disordered" evidence="2">
    <location>
        <begin position="546"/>
        <end position="579"/>
    </location>
</feature>
<name>A0A6L2JHF0_TANCI</name>
<evidence type="ECO:0000313" key="4">
    <source>
        <dbReference type="EMBL" id="GEU36346.1"/>
    </source>
</evidence>
<dbReference type="SUPFAM" id="SSF56672">
    <property type="entry name" value="DNA/RNA polymerases"/>
    <property type="match status" value="1"/>
</dbReference>
<evidence type="ECO:0000259" key="3">
    <source>
        <dbReference type="Pfam" id="PF07727"/>
    </source>
</evidence>
<feature type="region of interest" description="Disordered" evidence="2">
    <location>
        <begin position="31"/>
        <end position="50"/>
    </location>
</feature>
<proteinExistence type="predicted"/>
<keyword evidence="4" id="KW-0548">Nucleotidyltransferase</keyword>